<gene>
    <name evidence="6" type="ORF">O3P69_019532</name>
</gene>
<reference evidence="6 7" key="1">
    <citation type="submission" date="2023-03" db="EMBL/GenBank/DDBJ databases">
        <title>High-quality genome of Scylla paramamosain provides insights in environmental adaptation.</title>
        <authorList>
            <person name="Zhang L."/>
        </authorList>
    </citation>
    <scope>NUCLEOTIDE SEQUENCE [LARGE SCALE GENOMIC DNA]</scope>
    <source>
        <strain evidence="6">LZ_2023a</strain>
        <tissue evidence="6">Muscle</tissue>
    </source>
</reference>
<dbReference type="SUPFAM" id="SSF57424">
    <property type="entry name" value="LDL receptor-like module"/>
    <property type="match status" value="1"/>
</dbReference>
<dbReference type="Gene3D" id="2.60.40.690">
    <property type="entry name" value="Alpha-macroglobulin, receptor-binding domain"/>
    <property type="match status" value="1"/>
</dbReference>
<dbReference type="SMART" id="SM01361">
    <property type="entry name" value="A2M_recep"/>
    <property type="match status" value="1"/>
</dbReference>
<dbReference type="PANTHER" id="PTHR11412">
    <property type="entry name" value="MACROGLOBULIN / COMPLEMENT"/>
    <property type="match status" value="1"/>
</dbReference>
<dbReference type="Pfam" id="PF07678">
    <property type="entry name" value="TED_complement"/>
    <property type="match status" value="1"/>
</dbReference>
<dbReference type="GO" id="GO:0005615">
    <property type="term" value="C:extracellular space"/>
    <property type="evidence" value="ECO:0007669"/>
    <property type="project" value="InterPro"/>
</dbReference>
<dbReference type="SMART" id="SM00192">
    <property type="entry name" value="LDLa"/>
    <property type="match status" value="1"/>
</dbReference>
<evidence type="ECO:0000259" key="4">
    <source>
        <dbReference type="SMART" id="SM01360"/>
    </source>
</evidence>
<keyword evidence="1 2" id="KW-1015">Disulfide bond</keyword>
<dbReference type="Gene3D" id="2.60.40.1930">
    <property type="match status" value="3"/>
</dbReference>
<organism evidence="6 7">
    <name type="scientific">Scylla paramamosain</name>
    <name type="common">Mud crab</name>
    <dbReference type="NCBI Taxonomy" id="85552"/>
    <lineage>
        <taxon>Eukaryota</taxon>
        <taxon>Metazoa</taxon>
        <taxon>Ecdysozoa</taxon>
        <taxon>Arthropoda</taxon>
        <taxon>Crustacea</taxon>
        <taxon>Multicrustacea</taxon>
        <taxon>Malacostraca</taxon>
        <taxon>Eumalacostraca</taxon>
        <taxon>Eucarida</taxon>
        <taxon>Decapoda</taxon>
        <taxon>Pleocyemata</taxon>
        <taxon>Brachyura</taxon>
        <taxon>Eubrachyura</taxon>
        <taxon>Portunoidea</taxon>
        <taxon>Portunidae</taxon>
        <taxon>Portuninae</taxon>
        <taxon>Scylla</taxon>
    </lineage>
</organism>
<comment type="caution">
    <text evidence="6">The sequence shown here is derived from an EMBL/GenBank/DDBJ whole genome shotgun (WGS) entry which is preliminary data.</text>
</comment>
<dbReference type="Gene3D" id="2.60.40.1940">
    <property type="match status" value="1"/>
</dbReference>
<dbReference type="SMART" id="SM01359">
    <property type="entry name" value="A2M_N_2"/>
    <property type="match status" value="1"/>
</dbReference>
<protein>
    <recommendedName>
        <fullName evidence="8">CD109 antigen</fullName>
    </recommendedName>
</protein>
<dbReference type="Gene3D" id="4.10.400.10">
    <property type="entry name" value="Low-density Lipoprotein Receptor"/>
    <property type="match status" value="1"/>
</dbReference>
<proteinExistence type="predicted"/>
<dbReference type="CDD" id="cd02891">
    <property type="entry name" value="A2M_like"/>
    <property type="match status" value="1"/>
</dbReference>
<dbReference type="InterPro" id="IPR036595">
    <property type="entry name" value="A-macroglobulin_rcpt-bd_sf"/>
</dbReference>
<evidence type="ECO:0000313" key="6">
    <source>
        <dbReference type="EMBL" id="KAK8379626.1"/>
    </source>
</evidence>
<dbReference type="InterPro" id="IPR036055">
    <property type="entry name" value="LDL_receptor-like_sf"/>
</dbReference>
<dbReference type="Pfam" id="PF17791">
    <property type="entry name" value="MG3"/>
    <property type="match status" value="1"/>
</dbReference>
<name>A0AAW0SXW2_SCYPA</name>
<dbReference type="CDD" id="cd00112">
    <property type="entry name" value="LDLa"/>
    <property type="match status" value="1"/>
</dbReference>
<evidence type="ECO:0008006" key="8">
    <source>
        <dbReference type="Google" id="ProtNLM"/>
    </source>
</evidence>
<dbReference type="InterPro" id="IPR002890">
    <property type="entry name" value="MG2"/>
</dbReference>
<dbReference type="Gene3D" id="2.60.40.10">
    <property type="entry name" value="Immunoglobulins"/>
    <property type="match status" value="2"/>
</dbReference>
<dbReference type="PANTHER" id="PTHR11412:SF172">
    <property type="entry name" value="LD23292P"/>
    <property type="match status" value="1"/>
</dbReference>
<evidence type="ECO:0000256" key="1">
    <source>
        <dbReference type="ARBA" id="ARBA00023157"/>
    </source>
</evidence>
<evidence type="ECO:0000259" key="3">
    <source>
        <dbReference type="SMART" id="SM01359"/>
    </source>
</evidence>
<feature type="disulfide bond" evidence="2">
    <location>
        <begin position="715"/>
        <end position="730"/>
    </location>
</feature>
<feature type="domain" description="Alpha-2-macroglobulin bait region" evidence="3">
    <location>
        <begin position="483"/>
        <end position="616"/>
    </location>
</feature>
<dbReference type="InterPro" id="IPR011626">
    <property type="entry name" value="Alpha-macroglobulin_TED"/>
</dbReference>
<dbReference type="Proteomes" id="UP001487740">
    <property type="component" value="Unassembled WGS sequence"/>
</dbReference>
<feature type="domain" description="Alpha-macroglobulin receptor-binding" evidence="5">
    <location>
        <begin position="1414"/>
        <end position="1505"/>
    </location>
</feature>
<dbReference type="InterPro" id="IPR002172">
    <property type="entry name" value="LDrepeatLR_classA_rpt"/>
</dbReference>
<comment type="caution">
    <text evidence="2">Lacks conserved residue(s) required for the propagation of feature annotation.</text>
</comment>
<dbReference type="Gene3D" id="6.20.50.160">
    <property type="match status" value="1"/>
</dbReference>
<dbReference type="Gene3D" id="1.50.10.20">
    <property type="match status" value="1"/>
</dbReference>
<dbReference type="Pfam" id="PF07677">
    <property type="entry name" value="A2M_recep"/>
    <property type="match status" value="1"/>
</dbReference>
<accession>A0AAW0SXW2</accession>
<dbReference type="Pfam" id="PF07703">
    <property type="entry name" value="A2M_BRD"/>
    <property type="match status" value="1"/>
</dbReference>
<feature type="disulfide bond" evidence="2">
    <location>
        <begin position="703"/>
        <end position="721"/>
    </location>
</feature>
<dbReference type="GO" id="GO:0004866">
    <property type="term" value="F:endopeptidase inhibitor activity"/>
    <property type="evidence" value="ECO:0007669"/>
    <property type="project" value="InterPro"/>
</dbReference>
<dbReference type="InterPro" id="IPR008930">
    <property type="entry name" value="Terpenoid_cyclase/PrenylTrfase"/>
</dbReference>
<evidence type="ECO:0000313" key="7">
    <source>
        <dbReference type="Proteomes" id="UP001487740"/>
    </source>
</evidence>
<evidence type="ECO:0000256" key="2">
    <source>
        <dbReference type="PROSITE-ProRule" id="PRU00124"/>
    </source>
</evidence>
<dbReference type="InterPro" id="IPR011625">
    <property type="entry name" value="A2M_N_BRD"/>
</dbReference>
<dbReference type="InterPro" id="IPR050473">
    <property type="entry name" value="A2M/Complement_sys"/>
</dbReference>
<dbReference type="SMART" id="SM01360">
    <property type="entry name" value="A2M"/>
    <property type="match status" value="1"/>
</dbReference>
<dbReference type="Pfam" id="PF01835">
    <property type="entry name" value="MG2"/>
    <property type="match status" value="1"/>
</dbReference>
<dbReference type="InterPro" id="IPR013783">
    <property type="entry name" value="Ig-like_fold"/>
</dbReference>
<dbReference type="InterPro" id="IPR001599">
    <property type="entry name" value="Macroglobln_a2"/>
</dbReference>
<dbReference type="Pfam" id="PF00207">
    <property type="entry name" value="A2M"/>
    <property type="match status" value="1"/>
</dbReference>
<dbReference type="EMBL" id="JARAKH010000043">
    <property type="protein sequence ID" value="KAK8379626.1"/>
    <property type="molecule type" value="Genomic_DNA"/>
</dbReference>
<dbReference type="SUPFAM" id="SSF49410">
    <property type="entry name" value="Alpha-macroglobulin receptor domain"/>
    <property type="match status" value="1"/>
</dbReference>
<dbReference type="PROSITE" id="PS50068">
    <property type="entry name" value="LDLRA_2"/>
    <property type="match status" value="1"/>
</dbReference>
<dbReference type="InterPro" id="IPR009048">
    <property type="entry name" value="A-macroglobulin_rcpt-bd"/>
</dbReference>
<keyword evidence="7" id="KW-1185">Reference proteome</keyword>
<dbReference type="SUPFAM" id="SSF48239">
    <property type="entry name" value="Terpenoid cyclases/Protein prenyltransferases"/>
    <property type="match status" value="1"/>
</dbReference>
<dbReference type="InterPro" id="IPR041555">
    <property type="entry name" value="MG3"/>
</dbReference>
<sequence>MAEEEEEEEEGEGEEGGLEALAVLNSKKDSSAPFVLRDPTYLMVAPRLVRAGQVYRAVVNILDPSPPLVVRATIFRDNIELAAVEHECESEFPHALELMVPPGASGGRYRLRLEGNEIGSLIGSSFVNETALSFSPRGATVLVQTDKPIYKQGDVVRFRVVALDTAVKMVEDSVDVFILSPSGVLVRRWLSRQCREGPVSLSFPLSAEPEYGEWTIRVEATNTFTQHLFSVELFTLPRFEVQVSVPPFLAADAPYLEGVVTANYSSGAPVTGNVTVRASVRALTSQPRPPPAPESALAQPHAMFAGIFHFKFLVSELEELVVGGGDGEVVVTATVGDAHWDTTNSAFAATRIFSSAIRLAFLGESPQVLRPAMPFRFYLTATQYDGSRVPEWRLHRHRLLVSPEVRLVTGERHRLLPRTVKMTHAKYALWEAEIDVHVELANPEAAAKVQSLFLDAELKDAAGGRTRASLVTVAHHSPRGHHLQVTTSTRAPKVGEYVILHVRSNYYLDRFRYILLSKGMVIEAGQQTMEASLKTFPLPLTPEVAGVATVVVYTIGRDESLVADALTFPVDALTRKGLHVDLRQDPRDRGNLKVTVMGLPGSRVALAGTHWESYSMQAGNDLTHAQVLYQMARDAGRVVQEPLEQRWVSQDGLPENILHLPRTSPGIDPNATFTYADLLVLSDGPVPTLGSVCSAGGSHRRQCLLGGCYTAMERCDGKVDCLDRVDEKGCPHKEEEDLAQYRQHRTSRLLRHYAEPWVWREVVVGETGTSSFSVSIPYGSVHLALSAFSLHPQQGMTILPQPVEWKGSVGFWMAVEAPSRVGLWEQIGVRVTAVNHGTERVSAVVVLANSADYKFVDPHHSNQGRESRMVSGEHEHRVWVEAGDAHTLYLPIAPVKLGEVTVLVQASLPDKKIQKEVKILVEPQGAVQEHHTSVLLDLNNRAYFFTFLDVNTSEGLVPGSDEAHVSVFGDTVGAVLFSSSPATPHTLLGLPSAGCEPVAFSFLLTVVQLKYWREMAQEPPLDEKEVFRGLSLLYQTLLVYQNRDGGFKYFRTSKRSSVWVTSLVLRALNEVTDKALKFVLAQQAPHGAWEEPSGEVADRKLVPVLYSLTGVSTHDLNLSITAHTMIGLHALRDLPSPLDEQVEASIFHGRNWVEDHLEMVGQVSRPLEVSLVALALHMSGSQHAHKAFGFLTRNARQEGPETPEGVAAVKYVYWGEDLVPLPSYRVESQRPHLQPRRPHRHDAGNVAATAYALRLYSMRGEIMTPSIMRWLQSQRSHDGGWMSTQDTLAAWEALYEYSQHEGDARDTKLTVTVEPLHDHSQARTFFITPNNFLHLQTQQVDGQWGSVRVQGKGRGSAVLQLTSKYHVADTHHLTSPPTPAFRLMTRATWHGHNGSALTFATCVRWMFKEAGDSSGVAVLEMTIPSGYGMSAEALRKLVLEGKVPHLRRAEFVERKITFFFEKLTGSKTCVEFSVERWFPAANLTRVLPVKVYEYYSPELYEVELLEMSSVALDICQVCGSYQCPNCPILSYYSSPAPPWPTPAPLWVLLSLLCLHLWLAAS</sequence>
<feature type="domain" description="Alpha-2-macroglobulin" evidence="4">
    <location>
        <begin position="756"/>
        <end position="847"/>
    </location>
</feature>
<evidence type="ECO:0000259" key="5">
    <source>
        <dbReference type="SMART" id="SM01361"/>
    </source>
</evidence>